<keyword evidence="1" id="KW-0812">Transmembrane</keyword>
<evidence type="ECO:0000313" key="3">
    <source>
        <dbReference type="Proteomes" id="UP000198744"/>
    </source>
</evidence>
<dbReference type="RefSeq" id="WP_093881958.1">
    <property type="nucleotide sequence ID" value="NZ_FOBS01000002.1"/>
</dbReference>
<dbReference type="Proteomes" id="UP000198744">
    <property type="component" value="Unassembled WGS sequence"/>
</dbReference>
<evidence type="ECO:0000313" key="2">
    <source>
        <dbReference type="EMBL" id="SEL98998.1"/>
    </source>
</evidence>
<dbReference type="STRING" id="43775.SAMN04489760_10226"/>
<accession>A0A1H7UQR8</accession>
<evidence type="ECO:0000256" key="1">
    <source>
        <dbReference type="SAM" id="Phobius"/>
    </source>
</evidence>
<gene>
    <name evidence="2" type="ORF">SAMN04489760_10226</name>
</gene>
<keyword evidence="1" id="KW-1133">Transmembrane helix</keyword>
<feature type="transmembrane region" description="Helical" evidence="1">
    <location>
        <begin position="40"/>
        <end position="60"/>
    </location>
</feature>
<organism evidence="2 3">
    <name type="scientific">Syntrophus gentianae</name>
    <dbReference type="NCBI Taxonomy" id="43775"/>
    <lineage>
        <taxon>Bacteria</taxon>
        <taxon>Pseudomonadati</taxon>
        <taxon>Thermodesulfobacteriota</taxon>
        <taxon>Syntrophia</taxon>
        <taxon>Syntrophales</taxon>
        <taxon>Syntrophaceae</taxon>
        <taxon>Syntrophus</taxon>
    </lineage>
</organism>
<dbReference type="AlphaFoldDB" id="A0A1H7UQR8"/>
<protein>
    <submittedName>
        <fullName evidence="2">Uncharacterized protein</fullName>
    </submittedName>
</protein>
<keyword evidence="1" id="KW-0472">Membrane</keyword>
<keyword evidence="3" id="KW-1185">Reference proteome</keyword>
<reference evidence="2 3" key="1">
    <citation type="submission" date="2016-10" db="EMBL/GenBank/DDBJ databases">
        <authorList>
            <person name="de Groot N.N."/>
        </authorList>
    </citation>
    <scope>NUCLEOTIDE SEQUENCE [LARGE SCALE GENOMIC DNA]</scope>
    <source>
        <strain evidence="2 3">DSM 8423</strain>
    </source>
</reference>
<dbReference type="EMBL" id="FOBS01000002">
    <property type="protein sequence ID" value="SEL98998.1"/>
    <property type="molecule type" value="Genomic_DNA"/>
</dbReference>
<name>A0A1H7UQR8_9BACT</name>
<sequence length="159" mass="17695">MKNAFENPFRKIGELWRKGKTGGARRTGETSPSRDGFRGFLAGIGLTGLFALLLVFPLSASAHPPSDVQLSYLEKEQTLQITISHNSIFPSSHYVKQVEIQKNGEKPTIYEYKSQPDKTKFSYVYKMPLKEGDRVEVRVVCSVYGSRTVSLVLPGPAAK</sequence>
<dbReference type="OrthoDB" id="9880276at2"/>
<proteinExistence type="predicted"/>